<feature type="region of interest" description="Disordered" evidence="1">
    <location>
        <begin position="937"/>
        <end position="989"/>
    </location>
</feature>
<dbReference type="Proteomes" id="UP001145145">
    <property type="component" value="Unassembled WGS sequence"/>
</dbReference>
<feature type="region of interest" description="Disordered" evidence="1">
    <location>
        <begin position="1161"/>
        <end position="1184"/>
    </location>
</feature>
<reference evidence="5" key="4">
    <citation type="submission" date="2022-11" db="EMBL/GenBank/DDBJ databases">
        <title>Draft genome sequence of Sellimonas catena strain 18CBH55.</title>
        <authorList>
            <person name="Hisatomi A."/>
            <person name="Ohkuma M."/>
            <person name="Sakamoto M."/>
        </authorList>
    </citation>
    <scope>NUCLEOTIDE SEQUENCE</scope>
    <source>
        <strain evidence="5">18CBH55</strain>
    </source>
</reference>
<feature type="compositionally biased region" description="Polar residues" evidence="1">
    <location>
        <begin position="1161"/>
        <end position="1180"/>
    </location>
</feature>
<evidence type="ECO:0000313" key="7">
    <source>
        <dbReference type="Proteomes" id="UP001145145"/>
    </source>
</evidence>
<evidence type="ECO:0000256" key="3">
    <source>
        <dbReference type="SAM" id="SignalP"/>
    </source>
</evidence>
<reference evidence="4" key="2">
    <citation type="submission" date="2022-11" db="EMBL/GenBank/DDBJ databases">
        <title>Draft genome sequence of Sellimonas catena strain 12EGH17.</title>
        <authorList>
            <person name="Atsushi H."/>
            <person name="Moriya O."/>
            <person name="Mitsuo S."/>
        </authorList>
    </citation>
    <scope>NUCLEOTIDE SEQUENCE</scope>
    <source>
        <strain evidence="4">12EGH17</strain>
    </source>
</reference>
<dbReference type="AlphaFoldDB" id="A0A9W6C865"/>
<protein>
    <recommendedName>
        <fullName evidence="8">Gram-positive cocci surface proteins LPxTG domain-containing protein</fullName>
    </recommendedName>
</protein>
<feature type="compositionally biased region" description="Basic and acidic residues" evidence="1">
    <location>
        <begin position="101"/>
        <end position="118"/>
    </location>
</feature>
<organism evidence="5 6">
    <name type="scientific">Sellimonas catena</name>
    <dbReference type="NCBI Taxonomy" id="2994035"/>
    <lineage>
        <taxon>Bacteria</taxon>
        <taxon>Bacillati</taxon>
        <taxon>Bacillota</taxon>
        <taxon>Clostridia</taxon>
        <taxon>Lachnospirales</taxon>
        <taxon>Lachnospiraceae</taxon>
        <taxon>Sellimonas</taxon>
    </lineage>
</organism>
<feature type="compositionally biased region" description="Basic and acidic residues" evidence="1">
    <location>
        <begin position="125"/>
        <end position="134"/>
    </location>
</feature>
<evidence type="ECO:0000256" key="1">
    <source>
        <dbReference type="SAM" id="MobiDB-lite"/>
    </source>
</evidence>
<reference evidence="5" key="3">
    <citation type="submission" date="2022-11" db="EMBL/GenBank/DDBJ databases">
        <title>Draft genome sequence of Sellimonas catena strain 18CBH55.</title>
        <authorList>
            <person name="Atsushi H."/>
            <person name="Moriya O."/>
            <person name="Mitsuo S."/>
        </authorList>
    </citation>
    <scope>NUCLEOTIDE SEQUENCE</scope>
    <source>
        <strain evidence="5">18CBH55</strain>
    </source>
</reference>
<gene>
    <name evidence="4" type="ORF">Selli1_24490</name>
    <name evidence="5" type="ORF">Selli2_05900</name>
</gene>
<keyword evidence="2" id="KW-0812">Transmembrane</keyword>
<proteinExistence type="predicted"/>
<evidence type="ECO:0000313" key="5">
    <source>
        <dbReference type="EMBL" id="GLG89163.1"/>
    </source>
</evidence>
<feature type="chain" id="PRO_5044703570" description="Gram-positive cocci surface proteins LPxTG domain-containing protein" evidence="3">
    <location>
        <begin position="32"/>
        <end position="1220"/>
    </location>
</feature>
<reference evidence="5 7" key="5">
    <citation type="journal article" date="2023" name="Int. J. Syst. Evol. Microbiol.">
        <title>Sellimonas catena sp. nov., isolated from human faeces.</title>
        <authorList>
            <person name="Hisatomi A."/>
            <person name="Ohkuma M."/>
            <person name="Sakamoto M."/>
        </authorList>
    </citation>
    <scope>NUCLEOTIDE SEQUENCE</scope>
    <source>
        <strain evidence="4 7">12EGH17</strain>
        <strain evidence="5">18CBH55</strain>
    </source>
</reference>
<accession>A0A9W6C865</accession>
<feature type="compositionally biased region" description="Low complexity" evidence="1">
    <location>
        <begin position="33"/>
        <end position="59"/>
    </location>
</feature>
<feature type="transmembrane region" description="Helical" evidence="2">
    <location>
        <begin position="1194"/>
        <end position="1213"/>
    </location>
</feature>
<evidence type="ECO:0000313" key="6">
    <source>
        <dbReference type="Proteomes" id="UP001145094"/>
    </source>
</evidence>
<keyword evidence="7" id="KW-1185">Reference proteome</keyword>
<sequence length="1220" mass="136542">MRKRKLWARRAGALLTAAAITASLCVPNVLAEEPQQTAQEQTTQSTETQTAEVQSTETQPEAETGTETKPEADPGAEIKPEAEPGTKAQPEEMQNTETQTDSEKAQQTKESAEVQKEEAEAEPETAEKETEADAAKAAADADETTETTEEAKDGQYDTTKPVIEKVEFPQQGQTLTTKDTLKFYVYAYDADSGIRQVEADVVLKTESGSDWYSMEFTYDETNKRYVGEYSLENVNTDSGYITDIRVIDNSDNYVTWASTEEGTANEKYTFSFQKDDVNYTVKNFVLDQQGKTLKSEDTVSVSFETDPAITEDPGNVNVIFKNENGYSTINIWMQLNPETGKYEGNTQIYNPSGGKWVLDQVGFSRSGDMAEFKVDHPENYWFNTEESEEVVNDKEQPVITSIEVDKNGEVVRAGDKVTIKIKATDNVGLDEYNCYAYMSADQDIVNDSTYVDLQYNEEADAWIGEFVIDENTYPCEWYLSTVTMRDQAGNSADVTKYRPDFYSADPYYVQVMNQNTFVNQTYDGRISFMAIGEDGYWKNVSEVEKDNLEKRATFKEAGIEIPEANNTFNGAKQVTWVDRYGNPVDENTLVTEEISYMTVYAKYNKTPVYFWKEYIGQDGTEKSSERELVMFQQDLTYGELNEYIAGMPGPQDIYQGLTFQKWNSSLNSEDDNEIIEQTTSVTLKAVYDKNVCMVSYGYLNDKEKWETATQILTCEQGDTYGDLYKAAQNYSPSNLSDQLKMEKFSLSEWYLENYPEDQQISVSPGEILHITMYADYGEKAVVPILVQYVDEKGLYVRIEEDAVVDKGTSYQDVFKEYIPEKPESYEGLKFKEWNVYIPEGTVQGSDKEITGYADYSNYLVRFLIDDIFEGEEYIDWNYDDESQDYDYVYCIVAEPGETITLPTKFEGYDSVTWIDQYAWPEDNKLTVNFDITYRGYGEKTATDPSDPEKPVDPEEPTDPEKPVDPEEPSNPEEPSKPEEPSNPGTEIPADTVDSVVQEIEGTSASSTVQVDMKDATVLSKEILEAAKGKDVNIQLNMGSYTWTINGKDIKASDLKDIDMKVTMNTDAIPSSVVKKLAGDNPTMQLSLAHEGDFGFQAKLTLNVGSQYAGKFGNLYYYDSDGKLVYINSGKVAESGNVSLTFSHASDYVVVLADQQYISNGDGQTGASNTSGNEGTTQRQSGADVVKTGDSAPTVTLLIVMGAAVVVIAGAVIVKKRGSAK</sequence>
<dbReference type="RefSeq" id="WP_281844448.1">
    <property type="nucleotide sequence ID" value="NZ_BSBO01000026.1"/>
</dbReference>
<reference evidence="4" key="1">
    <citation type="submission" date="2022-11" db="EMBL/GenBank/DDBJ databases">
        <title>Draft genome sequence of Sellimonas catena strain 12EGH17.</title>
        <authorList>
            <person name="Hisatomi A."/>
            <person name="Ohkuma M."/>
            <person name="Sakamoto M."/>
        </authorList>
    </citation>
    <scope>NUCLEOTIDE SEQUENCE</scope>
    <source>
        <strain evidence="4">12EGH17</strain>
    </source>
</reference>
<comment type="caution">
    <text evidence="5">The sequence shown here is derived from an EMBL/GenBank/DDBJ whole genome shotgun (WGS) entry which is preliminary data.</text>
</comment>
<feature type="signal peptide" evidence="3">
    <location>
        <begin position="1"/>
        <end position="31"/>
    </location>
</feature>
<feature type="compositionally biased region" description="Basic and acidic residues" evidence="1">
    <location>
        <begin position="937"/>
        <end position="964"/>
    </location>
</feature>
<keyword evidence="3" id="KW-0732">Signal</keyword>
<keyword evidence="2" id="KW-0472">Membrane</keyword>
<name>A0A9W6C865_9FIRM</name>
<evidence type="ECO:0000256" key="2">
    <source>
        <dbReference type="SAM" id="Phobius"/>
    </source>
</evidence>
<feature type="compositionally biased region" description="Basic and acidic residues" evidence="1">
    <location>
        <begin position="66"/>
        <end position="84"/>
    </location>
</feature>
<dbReference type="EMBL" id="BSCH01000003">
    <property type="protein sequence ID" value="GLG89163.1"/>
    <property type="molecule type" value="Genomic_DNA"/>
</dbReference>
<dbReference type="Proteomes" id="UP001145094">
    <property type="component" value="Unassembled WGS sequence"/>
</dbReference>
<keyword evidence="2" id="KW-1133">Transmembrane helix</keyword>
<evidence type="ECO:0000313" key="4">
    <source>
        <dbReference type="EMBL" id="GLG05275.1"/>
    </source>
</evidence>
<dbReference type="EMBL" id="BSBO01000026">
    <property type="protein sequence ID" value="GLG05275.1"/>
    <property type="molecule type" value="Genomic_DNA"/>
</dbReference>
<feature type="region of interest" description="Disordered" evidence="1">
    <location>
        <begin position="33"/>
        <end position="156"/>
    </location>
</feature>
<evidence type="ECO:0008006" key="8">
    <source>
        <dbReference type="Google" id="ProtNLM"/>
    </source>
</evidence>